<dbReference type="Proteomes" id="UP000243579">
    <property type="component" value="Unassembled WGS sequence"/>
</dbReference>
<dbReference type="Gene3D" id="1.25.40.1040">
    <property type="match status" value="1"/>
</dbReference>
<evidence type="ECO:0000313" key="6">
    <source>
        <dbReference type="EMBL" id="OQR93535.1"/>
    </source>
</evidence>
<comment type="caution">
    <text evidence="6">The sequence shown here is derived from an EMBL/GenBank/DDBJ whole genome shotgun (WGS) entry which is preliminary data.</text>
</comment>
<sequence length="714" mass="81220">MSGRMDGRVLSDDSSEEDEPIAAPPTVLMSMGDDEEEEDEEMSLLANSHLNLDGKSTKLRKNFEVVQSSPWNAHAWQSIMNEVQKLPSVDDARPYYELFLERFPTSGYWWKAYAEHELRAGQYDKVRNVFSAALLERKLPYVDLWAMYLSFLKSSKVDPISSAHPIEEQQAARKLMLEAYELALECVGQSIHSIGIWQSYISFLREDKDIQAFMTVRKGYQRALVIPMIGSDNLLRDYELFEKSIPNNDALLQNMMKALRPKIDAAKTILKDRKALVDAINLDALPSKVDVNPQIDEWQRWIEFELSNPERVDTAKWKAKCRFALEACLACRRFSCEVWYQYVLLEQPDAEAVSRVYARAVAAMPDSCLLHFAYADHFELHNQTERAKEIYEHLLTTYPSALVYITYQRFARRAYGNKGLEEARHIFKRARKDTRDGTCSYHVFTAAALLEFHSSNGNEGKQIALNIFELGLKKFIHEPEYVLSYVDFLRHTNDDNNMRSLFEKVLSVMPAEVAKPVWDKFIAFEMTMATNGGDLASIVRLEGRRAVALQNALAKEPHAYLQAKGLMSLVHRYQWMSVLETSTDPLFFRTYADVHDAKLSTAPTTTAAGSSTTALKPNVLKELDKPYMGPPLPECLQEFASMLPLGVTWNGPVADVDHIYRAMMTTELPTRAEVEAMEAAAAADDDDGGAGIMAKRPTHDVFRSRQKQRLAKLN</sequence>
<dbReference type="InterPro" id="IPR011990">
    <property type="entry name" value="TPR-like_helical_dom_sf"/>
</dbReference>
<dbReference type="PANTHER" id="PTHR19980:SF0">
    <property type="entry name" value="CLEAVAGE STIMULATION FACTOR SUBUNIT 3"/>
    <property type="match status" value="1"/>
</dbReference>
<dbReference type="GO" id="GO:0003729">
    <property type="term" value="F:mRNA binding"/>
    <property type="evidence" value="ECO:0007669"/>
    <property type="project" value="TreeGrafter"/>
</dbReference>
<protein>
    <recommendedName>
        <fullName evidence="5">Suppressor of forked domain-containing protein</fullName>
    </recommendedName>
</protein>
<dbReference type="OrthoDB" id="26282at2759"/>
<reference evidence="6 7" key="1">
    <citation type="journal article" date="2014" name="Genome Biol. Evol.">
        <title>The secreted proteins of Achlya hypogyna and Thraustotheca clavata identify the ancestral oomycete secretome and reveal gene acquisitions by horizontal gene transfer.</title>
        <authorList>
            <person name="Misner I."/>
            <person name="Blouin N."/>
            <person name="Leonard G."/>
            <person name="Richards T.A."/>
            <person name="Lane C.E."/>
        </authorList>
    </citation>
    <scope>NUCLEOTIDE SEQUENCE [LARGE SCALE GENOMIC DNA]</scope>
    <source>
        <strain evidence="6 7">ATCC 48635</strain>
    </source>
</reference>
<accession>A0A1V9Z6B4</accession>
<organism evidence="6 7">
    <name type="scientific">Achlya hypogyna</name>
    <name type="common">Oomycete</name>
    <name type="synonym">Protoachlya hypogyna</name>
    <dbReference type="NCBI Taxonomy" id="1202772"/>
    <lineage>
        <taxon>Eukaryota</taxon>
        <taxon>Sar</taxon>
        <taxon>Stramenopiles</taxon>
        <taxon>Oomycota</taxon>
        <taxon>Saprolegniomycetes</taxon>
        <taxon>Saprolegniales</taxon>
        <taxon>Achlyaceae</taxon>
        <taxon>Achlya</taxon>
    </lineage>
</organism>
<dbReference type="InterPro" id="IPR045243">
    <property type="entry name" value="Rna14-like"/>
</dbReference>
<name>A0A1V9Z6B4_ACHHY</name>
<feature type="region of interest" description="Disordered" evidence="4">
    <location>
        <begin position="1"/>
        <end position="38"/>
    </location>
</feature>
<evidence type="ECO:0000256" key="2">
    <source>
        <dbReference type="ARBA" id="ARBA00022737"/>
    </source>
</evidence>
<dbReference type="GO" id="GO:0005634">
    <property type="term" value="C:nucleus"/>
    <property type="evidence" value="ECO:0007669"/>
    <property type="project" value="UniProtKB-SubCell"/>
</dbReference>
<evidence type="ECO:0000259" key="5">
    <source>
        <dbReference type="Pfam" id="PF05843"/>
    </source>
</evidence>
<feature type="compositionally biased region" description="Basic and acidic residues" evidence="4">
    <location>
        <begin position="1"/>
        <end position="11"/>
    </location>
</feature>
<dbReference type="SUPFAM" id="SSF48452">
    <property type="entry name" value="TPR-like"/>
    <property type="match status" value="1"/>
</dbReference>
<dbReference type="GO" id="GO:0031124">
    <property type="term" value="P:mRNA 3'-end processing"/>
    <property type="evidence" value="ECO:0007669"/>
    <property type="project" value="InterPro"/>
</dbReference>
<evidence type="ECO:0000256" key="3">
    <source>
        <dbReference type="ARBA" id="ARBA00023242"/>
    </source>
</evidence>
<proteinExistence type="predicted"/>
<dbReference type="PANTHER" id="PTHR19980">
    <property type="entry name" value="RNA CLEAVAGE STIMULATION FACTOR"/>
    <property type="match status" value="1"/>
</dbReference>
<keyword evidence="2" id="KW-0677">Repeat</keyword>
<dbReference type="EMBL" id="JNBR01000404">
    <property type="protein sequence ID" value="OQR93535.1"/>
    <property type="molecule type" value="Genomic_DNA"/>
</dbReference>
<dbReference type="AlphaFoldDB" id="A0A1V9Z6B4"/>
<evidence type="ECO:0000313" key="7">
    <source>
        <dbReference type="Proteomes" id="UP000243579"/>
    </source>
</evidence>
<dbReference type="STRING" id="1202772.A0A1V9Z6B4"/>
<dbReference type="SMART" id="SM00386">
    <property type="entry name" value="HAT"/>
    <property type="match status" value="9"/>
</dbReference>
<dbReference type="Pfam" id="PF05843">
    <property type="entry name" value="Suf"/>
    <property type="match status" value="1"/>
</dbReference>
<dbReference type="InterPro" id="IPR008847">
    <property type="entry name" value="Suf"/>
</dbReference>
<evidence type="ECO:0000256" key="4">
    <source>
        <dbReference type="SAM" id="MobiDB-lite"/>
    </source>
</evidence>
<feature type="domain" description="Suppressor of forked" evidence="5">
    <location>
        <begin position="64"/>
        <end position="582"/>
    </location>
</feature>
<gene>
    <name evidence="6" type="ORF">ACHHYP_02451</name>
</gene>
<dbReference type="InterPro" id="IPR003107">
    <property type="entry name" value="HAT"/>
</dbReference>
<keyword evidence="3" id="KW-0539">Nucleus</keyword>
<evidence type="ECO:0000256" key="1">
    <source>
        <dbReference type="ARBA" id="ARBA00004123"/>
    </source>
</evidence>
<keyword evidence="7" id="KW-1185">Reference proteome</keyword>
<comment type="subcellular location">
    <subcellularLocation>
        <location evidence="1">Nucleus</location>
    </subcellularLocation>
</comment>